<dbReference type="SUPFAM" id="SSF101908">
    <property type="entry name" value="Putative isomerase YbhE"/>
    <property type="match status" value="1"/>
</dbReference>
<dbReference type="AlphaFoldDB" id="A0A927ATH6"/>
<dbReference type="RefSeq" id="WP_190886087.1">
    <property type="nucleotide sequence ID" value="NZ_JACWZY010000003.1"/>
</dbReference>
<protein>
    <submittedName>
        <fullName evidence="2">Uncharacterized protein</fullName>
    </submittedName>
</protein>
<dbReference type="EMBL" id="JACWZY010000003">
    <property type="protein sequence ID" value="MBD2700242.1"/>
    <property type="molecule type" value="Genomic_DNA"/>
</dbReference>
<keyword evidence="1" id="KW-0812">Transmembrane</keyword>
<evidence type="ECO:0000313" key="3">
    <source>
        <dbReference type="Proteomes" id="UP000598820"/>
    </source>
</evidence>
<gene>
    <name evidence="2" type="ORF">IC229_06325</name>
</gene>
<evidence type="ECO:0000313" key="2">
    <source>
        <dbReference type="EMBL" id="MBD2700242.1"/>
    </source>
</evidence>
<keyword evidence="3" id="KW-1185">Reference proteome</keyword>
<dbReference type="InterPro" id="IPR045383">
    <property type="entry name" value="DUF6528"/>
</dbReference>
<dbReference type="Proteomes" id="UP000598820">
    <property type="component" value="Unassembled WGS sequence"/>
</dbReference>
<reference evidence="2" key="1">
    <citation type="submission" date="2020-09" db="EMBL/GenBank/DDBJ databases">
        <authorList>
            <person name="Kim M.K."/>
        </authorList>
    </citation>
    <scope>NUCLEOTIDE SEQUENCE</scope>
    <source>
        <strain evidence="2">BT702</strain>
    </source>
</reference>
<sequence>MDKNLIFSPIVFAIIHFSVNIIHYPQKPNKQLLVCGDTKVLLVDYKDEKDSIPNIVWSWDSHEAMDLPEAFRLKKFNTMDDCKAIRKGEQILVSSSGGAIAIIRRKDKKVLFHAAVPNAHSIELLPGDLIAAAASTHKEGNRIMLFDSHQPDKPLFSDTLYSAHGVVWDDKRKSLFALGMSVLREYKLVKTGQPSLKKVNEWNIPGKSGHDLQPAPDGNHLFLTEMTGTWSFDLNGHTFTKIPGFTEAHDTKSVGLDKSGQFIYTVPEKSWWTYHVRFQHPTHALSFPTMQVYKARWFSEQ</sequence>
<comment type="caution">
    <text evidence="2">The sequence shown here is derived from an EMBL/GenBank/DDBJ whole genome shotgun (WGS) entry which is preliminary data.</text>
</comment>
<feature type="transmembrane region" description="Helical" evidence="1">
    <location>
        <begin position="6"/>
        <end position="24"/>
    </location>
</feature>
<keyword evidence="1" id="KW-1133">Transmembrane helix</keyword>
<dbReference type="Pfam" id="PF20138">
    <property type="entry name" value="DUF6528"/>
    <property type="match status" value="1"/>
</dbReference>
<accession>A0A927ATH6</accession>
<proteinExistence type="predicted"/>
<keyword evidence="1" id="KW-0472">Membrane</keyword>
<evidence type="ECO:0000256" key="1">
    <source>
        <dbReference type="SAM" id="Phobius"/>
    </source>
</evidence>
<organism evidence="2 3">
    <name type="scientific">Spirosoma profusum</name>
    <dbReference type="NCBI Taxonomy" id="2771354"/>
    <lineage>
        <taxon>Bacteria</taxon>
        <taxon>Pseudomonadati</taxon>
        <taxon>Bacteroidota</taxon>
        <taxon>Cytophagia</taxon>
        <taxon>Cytophagales</taxon>
        <taxon>Cytophagaceae</taxon>
        <taxon>Spirosoma</taxon>
    </lineage>
</organism>
<name>A0A927ATH6_9BACT</name>